<feature type="transmembrane region" description="Helical" evidence="6">
    <location>
        <begin position="148"/>
        <end position="167"/>
    </location>
</feature>
<proteinExistence type="predicted"/>
<keyword evidence="4 6" id="KW-1133">Transmembrane helix</keyword>
<feature type="transmembrane region" description="Helical" evidence="6">
    <location>
        <begin position="86"/>
        <end position="106"/>
    </location>
</feature>
<feature type="transmembrane region" description="Helical" evidence="6">
    <location>
        <begin position="112"/>
        <end position="136"/>
    </location>
</feature>
<feature type="transmembrane region" description="Helical" evidence="6">
    <location>
        <begin position="194"/>
        <end position="212"/>
    </location>
</feature>
<evidence type="ECO:0000256" key="2">
    <source>
        <dbReference type="ARBA" id="ARBA00022475"/>
    </source>
</evidence>
<evidence type="ECO:0008006" key="8">
    <source>
        <dbReference type="Google" id="ProtNLM"/>
    </source>
</evidence>
<evidence type="ECO:0000256" key="1">
    <source>
        <dbReference type="ARBA" id="ARBA00004651"/>
    </source>
</evidence>
<organism evidence="7">
    <name type="scientific">bioreactor metagenome</name>
    <dbReference type="NCBI Taxonomy" id="1076179"/>
    <lineage>
        <taxon>unclassified sequences</taxon>
        <taxon>metagenomes</taxon>
        <taxon>ecological metagenomes</taxon>
    </lineage>
</organism>
<dbReference type="PANTHER" id="PTHR47089">
    <property type="entry name" value="ABC TRANSPORTER, PERMEASE PROTEIN"/>
    <property type="match status" value="1"/>
</dbReference>
<dbReference type="PANTHER" id="PTHR47089:SF1">
    <property type="entry name" value="GUANOSINE ABC TRANSPORTER PERMEASE PROTEIN NUPP"/>
    <property type="match status" value="1"/>
</dbReference>
<name>A0A645A711_9ZZZZ</name>
<dbReference type="CDD" id="cd06580">
    <property type="entry name" value="TM_PBP1_transp_TpRbsC_like"/>
    <property type="match status" value="1"/>
</dbReference>
<dbReference type="GO" id="GO:0005886">
    <property type="term" value="C:plasma membrane"/>
    <property type="evidence" value="ECO:0007669"/>
    <property type="project" value="UniProtKB-SubCell"/>
</dbReference>
<evidence type="ECO:0000256" key="3">
    <source>
        <dbReference type="ARBA" id="ARBA00022692"/>
    </source>
</evidence>
<feature type="transmembrane region" description="Helical" evidence="6">
    <location>
        <begin position="292"/>
        <end position="309"/>
    </location>
</feature>
<keyword evidence="3 6" id="KW-0812">Transmembrane</keyword>
<dbReference type="Pfam" id="PF02653">
    <property type="entry name" value="BPD_transp_2"/>
    <property type="match status" value="1"/>
</dbReference>
<evidence type="ECO:0000256" key="6">
    <source>
        <dbReference type="SAM" id="Phobius"/>
    </source>
</evidence>
<feature type="transmembrane region" description="Helical" evidence="6">
    <location>
        <begin position="241"/>
        <end position="258"/>
    </location>
</feature>
<sequence length="359" mass="38628">MKKRNESAARARDSILIVAASFLLALLVGAVILLLQGENPIEVYNYLLIDPLFSKNGVLKVLGKATPLIFTGLAGTLAFRCNVFNIGLEGQLYAGALTAAVLGYTLQGLPAWLHLSICFAGAMITGALCAFIPAWLKVKFGVHEVITTIMLNYIISNIISMLVVNYFRNPGETARTPYVQDSARLMQFKAPEQVNTGLIIAVVLCIVAYWVFSRTVFGSHVDAAGKNLTAARYSGINADRLVILTMMLSGAVAALGGLERSLGAFGYMEVNFSPGFGYDGLAICIIARMNPLGVLIVALLMGLMSYGGLNLNMMTSVPTEWVRVLTGFIFAFVVIGNTLLKQRGGVLFRRKDAGKEEAA</sequence>
<keyword evidence="2" id="KW-1003">Cell membrane</keyword>
<protein>
    <recommendedName>
        <fullName evidence="8">ABC transporter permease</fullName>
    </recommendedName>
</protein>
<gene>
    <name evidence="7" type="ORF">SDC9_95687</name>
</gene>
<reference evidence="7" key="1">
    <citation type="submission" date="2019-08" db="EMBL/GenBank/DDBJ databases">
        <authorList>
            <person name="Kucharzyk K."/>
            <person name="Murdoch R.W."/>
            <person name="Higgins S."/>
            <person name="Loffler F."/>
        </authorList>
    </citation>
    <scope>NUCLEOTIDE SEQUENCE</scope>
</reference>
<dbReference type="AlphaFoldDB" id="A0A645A711"/>
<comment type="subcellular location">
    <subcellularLocation>
        <location evidence="1">Cell membrane</location>
        <topology evidence="1">Multi-pass membrane protein</topology>
    </subcellularLocation>
</comment>
<keyword evidence="5 6" id="KW-0472">Membrane</keyword>
<comment type="caution">
    <text evidence="7">The sequence shown here is derived from an EMBL/GenBank/DDBJ whole genome shotgun (WGS) entry which is preliminary data.</text>
</comment>
<dbReference type="GO" id="GO:0022857">
    <property type="term" value="F:transmembrane transporter activity"/>
    <property type="evidence" value="ECO:0007669"/>
    <property type="project" value="InterPro"/>
</dbReference>
<evidence type="ECO:0000313" key="7">
    <source>
        <dbReference type="EMBL" id="MPM48960.1"/>
    </source>
</evidence>
<accession>A0A645A711</accession>
<evidence type="ECO:0000256" key="5">
    <source>
        <dbReference type="ARBA" id="ARBA00023136"/>
    </source>
</evidence>
<feature type="transmembrane region" description="Helical" evidence="6">
    <location>
        <begin position="321"/>
        <end position="340"/>
    </location>
</feature>
<evidence type="ECO:0000256" key="4">
    <source>
        <dbReference type="ARBA" id="ARBA00022989"/>
    </source>
</evidence>
<dbReference type="InterPro" id="IPR001851">
    <property type="entry name" value="ABC_transp_permease"/>
</dbReference>
<dbReference type="EMBL" id="VSSQ01012325">
    <property type="protein sequence ID" value="MPM48960.1"/>
    <property type="molecule type" value="Genomic_DNA"/>
</dbReference>